<evidence type="ECO:0000256" key="5">
    <source>
        <dbReference type="ARBA" id="ARBA00022695"/>
    </source>
</evidence>
<evidence type="ECO:0000256" key="2">
    <source>
        <dbReference type="ARBA" id="ARBA00009493"/>
    </source>
</evidence>
<evidence type="ECO:0000256" key="10">
    <source>
        <dbReference type="RuleBase" id="RU003805"/>
    </source>
</evidence>
<evidence type="ECO:0000256" key="8">
    <source>
        <dbReference type="ARBA" id="ARBA00023163"/>
    </source>
</evidence>
<gene>
    <name evidence="13" type="ORF">BT96DRAFT_630833</name>
</gene>
<keyword evidence="6" id="KW-0809">Transit peptide</keyword>
<evidence type="ECO:0000256" key="4">
    <source>
        <dbReference type="ARBA" id="ARBA00022679"/>
    </source>
</evidence>
<evidence type="ECO:0000313" key="14">
    <source>
        <dbReference type="Proteomes" id="UP000799118"/>
    </source>
</evidence>
<feature type="region of interest" description="Disordered" evidence="11">
    <location>
        <begin position="1266"/>
        <end position="1300"/>
    </location>
</feature>
<dbReference type="Pfam" id="PF14700">
    <property type="entry name" value="RPOL_N"/>
    <property type="match status" value="1"/>
</dbReference>
<keyword evidence="14" id="KW-1185">Reference proteome</keyword>
<feature type="compositionally biased region" description="Acidic residues" evidence="11">
    <location>
        <begin position="1277"/>
        <end position="1295"/>
    </location>
</feature>
<evidence type="ECO:0000256" key="7">
    <source>
        <dbReference type="ARBA" id="ARBA00023128"/>
    </source>
</evidence>
<dbReference type="OrthoDB" id="276422at2759"/>
<dbReference type="Gene3D" id="1.10.287.280">
    <property type="match status" value="1"/>
</dbReference>
<keyword evidence="8 10" id="KW-0804">Transcription</keyword>
<feature type="region of interest" description="Disordered" evidence="11">
    <location>
        <begin position="295"/>
        <end position="325"/>
    </location>
</feature>
<dbReference type="InterPro" id="IPR037159">
    <property type="entry name" value="RNA_POL_N_sf"/>
</dbReference>
<proteinExistence type="inferred from homology"/>
<dbReference type="Gene3D" id="1.10.150.20">
    <property type="entry name" value="5' to 3' exonuclease, C-terminal subdomain"/>
    <property type="match status" value="1"/>
</dbReference>
<comment type="function">
    <text evidence="10">DNA-dependent RNA polymerase catalyzes the transcription of DNA into RNA using the four ribonucleoside triphosphates as substrates.</text>
</comment>
<dbReference type="Pfam" id="PF00940">
    <property type="entry name" value="RNA_pol"/>
    <property type="match status" value="1"/>
</dbReference>
<keyword evidence="4 10" id="KW-0808">Transferase</keyword>
<evidence type="ECO:0000256" key="9">
    <source>
        <dbReference type="ARBA" id="ARBA00048552"/>
    </source>
</evidence>
<evidence type="ECO:0000256" key="3">
    <source>
        <dbReference type="ARBA" id="ARBA00022478"/>
    </source>
</evidence>
<evidence type="ECO:0000259" key="12">
    <source>
        <dbReference type="SMART" id="SM01311"/>
    </source>
</evidence>
<dbReference type="InterPro" id="IPR002092">
    <property type="entry name" value="DNA-dir_Rpol_phage-type"/>
</dbReference>
<protein>
    <recommendedName>
        <fullName evidence="10">DNA-directed RNA polymerase</fullName>
        <ecNumber evidence="10">2.7.7.6</ecNumber>
    </recommendedName>
</protein>
<reference evidence="13" key="1">
    <citation type="journal article" date="2019" name="Environ. Microbiol.">
        <title>Fungal ecological strategies reflected in gene transcription - a case study of two litter decomposers.</title>
        <authorList>
            <person name="Barbi F."/>
            <person name="Kohler A."/>
            <person name="Barry K."/>
            <person name="Baskaran P."/>
            <person name="Daum C."/>
            <person name="Fauchery L."/>
            <person name="Ihrmark K."/>
            <person name="Kuo A."/>
            <person name="LaButti K."/>
            <person name="Lipzen A."/>
            <person name="Morin E."/>
            <person name="Grigoriev I.V."/>
            <person name="Henrissat B."/>
            <person name="Lindahl B."/>
            <person name="Martin F."/>
        </authorList>
    </citation>
    <scope>NUCLEOTIDE SEQUENCE</scope>
    <source>
        <strain evidence="13">JB14</strain>
    </source>
</reference>
<comment type="catalytic activity">
    <reaction evidence="9 10">
        <text>RNA(n) + a ribonucleoside 5'-triphosphate = RNA(n+1) + diphosphate</text>
        <dbReference type="Rhea" id="RHEA:21248"/>
        <dbReference type="Rhea" id="RHEA-COMP:14527"/>
        <dbReference type="Rhea" id="RHEA-COMP:17342"/>
        <dbReference type="ChEBI" id="CHEBI:33019"/>
        <dbReference type="ChEBI" id="CHEBI:61557"/>
        <dbReference type="ChEBI" id="CHEBI:140395"/>
        <dbReference type="EC" id="2.7.7.6"/>
    </reaction>
</comment>
<dbReference type="EC" id="2.7.7.6" evidence="10"/>
<evidence type="ECO:0000256" key="11">
    <source>
        <dbReference type="SAM" id="MobiDB-lite"/>
    </source>
</evidence>
<dbReference type="PANTHER" id="PTHR10102:SF0">
    <property type="entry name" value="DNA-DIRECTED RNA POLYMERASE, MITOCHONDRIAL"/>
    <property type="match status" value="1"/>
</dbReference>
<dbReference type="PANTHER" id="PTHR10102">
    <property type="entry name" value="DNA-DIRECTED RNA POLYMERASE, MITOCHONDRIAL"/>
    <property type="match status" value="1"/>
</dbReference>
<dbReference type="PROSITE" id="PS00900">
    <property type="entry name" value="RNA_POL_PHAGE_1"/>
    <property type="match status" value="1"/>
</dbReference>
<evidence type="ECO:0000256" key="1">
    <source>
        <dbReference type="ARBA" id="ARBA00004173"/>
    </source>
</evidence>
<dbReference type="InterPro" id="IPR029262">
    <property type="entry name" value="RPOL_N"/>
</dbReference>
<feature type="region of interest" description="Disordered" evidence="11">
    <location>
        <begin position="21"/>
        <end position="67"/>
    </location>
</feature>
<keyword evidence="3 10" id="KW-0240">DNA-directed RNA polymerase</keyword>
<name>A0A6A4HV85_9AGAR</name>
<evidence type="ECO:0000256" key="6">
    <source>
        <dbReference type="ARBA" id="ARBA00022946"/>
    </source>
</evidence>
<comment type="subcellular location">
    <subcellularLocation>
        <location evidence="1">Mitochondrion</location>
    </subcellularLocation>
</comment>
<dbReference type="SMART" id="SM01311">
    <property type="entry name" value="RPOL_N"/>
    <property type="match status" value="1"/>
</dbReference>
<dbReference type="GO" id="GO:0034245">
    <property type="term" value="C:mitochondrial DNA-directed RNA polymerase complex"/>
    <property type="evidence" value="ECO:0007669"/>
    <property type="project" value="TreeGrafter"/>
</dbReference>
<dbReference type="InterPro" id="IPR046950">
    <property type="entry name" value="DNA-dir_Rpol_C_phage-type"/>
</dbReference>
<dbReference type="Proteomes" id="UP000799118">
    <property type="component" value="Unassembled WGS sequence"/>
</dbReference>
<keyword evidence="5 10" id="KW-0548">Nucleotidyltransferase</keyword>
<organism evidence="13 14">
    <name type="scientific">Gymnopus androsaceus JB14</name>
    <dbReference type="NCBI Taxonomy" id="1447944"/>
    <lineage>
        <taxon>Eukaryota</taxon>
        <taxon>Fungi</taxon>
        <taxon>Dikarya</taxon>
        <taxon>Basidiomycota</taxon>
        <taxon>Agaricomycotina</taxon>
        <taxon>Agaricomycetes</taxon>
        <taxon>Agaricomycetidae</taxon>
        <taxon>Agaricales</taxon>
        <taxon>Marasmiineae</taxon>
        <taxon>Omphalotaceae</taxon>
        <taxon>Gymnopus</taxon>
    </lineage>
</organism>
<dbReference type="PROSITE" id="PS00489">
    <property type="entry name" value="RNA_POL_PHAGE_2"/>
    <property type="match status" value="1"/>
</dbReference>
<feature type="domain" description="DNA-directed RNA polymerase N-terminal" evidence="12">
    <location>
        <begin position="351"/>
        <end position="668"/>
    </location>
</feature>
<dbReference type="InterPro" id="IPR043502">
    <property type="entry name" value="DNA/RNA_pol_sf"/>
</dbReference>
<comment type="similarity">
    <text evidence="2 10">Belongs to the phage and mitochondrial RNA polymerase family.</text>
</comment>
<sequence length="1350" mass="151510">MMHRVAKRLETTLLLSRQSLPRPARLYSTPSRKSNAPATATQQVPHSDYPSFFPSPSRSGENAAPQSFPADMETFLKSSPRYTLLPTPIPTSSSSPKNSTWLTDSATQDSLAVMDACLYQQFDVPRAKGIFDRLRRAGAANHVLDARMYNAFLEAYLSMANSKAGNDREFWLECAWELFRDMEEPGAIIAPSAGTYATMLLAWLQYGPDSPNHVPNCGVVEPSTILRNLKGREIPIENVVSDRIFSTSEEAAQIIKILSKAAADSGFHDVVNLLGQTEALGSHYQDIYADIPEATPVMRPKKKSSSTTSSNTESEEEQEPEHEVPFNLSNLRRHLANVCFARRVLPEDVIARQRLLEESVYDNAKERQKHETEMLEQLGLETANLRQPDLRRWMWDWHTRLQERLKEEIKNIEILERNKSDLWVQLFPYLSLVKPERLSLITIFEIMRLQGSGGVSEGMKTTRALITVGKAVESEYKTQICKKNNISLPTIGRVGDNGYFSNLGYNSLLERRIVAARHMSDGEAWTAAWTQATRAKVGSILVECLMDVAKVTRSATHKVTGEIISEVQPAFHHTYEHSRGQKLGVIRLNPAVSERLAKDSVRETVHARHLPMLVKPKPWLGLRRGGYMFSEVEAMRFKESIEQQNYFNHASELGNVELVYAGLDVLGSTPWKISRKVFDVVLQVWNSGEKLGKLPPAVFPDPEPVAPDGADIKLRTTYMQRMKGWMQAKANNHSDRCNVNYKIEIARTFLGDTIYFPHNIDFRGRAYPIPPHLNHIGDDLSRGLLVFAESKPLGERGLRWLKIHLSNLYGYDKANFDERVQFVHDHLEDIYDSATKPLDGNRWWTLADDPWQCLGACMELHAALTSENPTEYESCLPVHQDGTCNGLQHYAALGGDSRGAQQVNLSAGERPSDVYTYVGNMAEEAINRDIAKGEKYAAMLKGKITRKIVKQTVMTTVYGVTFIGAREQIERQLKLTKQFPEEEVWGASAYLAKVVLDCIGDLFTGAKDIQHWLTLCARLIAKAIPEERIPEALAEYRGRKKAKKVTNSKKKQELPAEFLRKEQMTSVVWTTPLGLPIVQPYRKPKRKQIVTSMQTVYISDPNSPAEVNALKQATAFPPNFIHSLDATHMMLTALECRTQGLTFAAVHDSYWTHACNIDEMSGIIRDTFIALHSSDVLKKLSDEFRERYRNYKIPLVSLHSGVLAKALKQSGARIVATAEQAKSLPSIAGILDISDTGNSSIEENIESPDLKALLVDLAEEREAARSTASAAAATADSDGDDAETQEDFDEDEEDWESPRVKAARVRKANEDLQAIELLGKFVSLVDILPPLPKKGDFKVEAIKASQYFFS</sequence>
<dbReference type="Gene3D" id="1.25.40.10">
    <property type="entry name" value="Tetratricopeptide repeat domain"/>
    <property type="match status" value="1"/>
</dbReference>
<dbReference type="FunFam" id="1.10.150.20:FF:000041">
    <property type="entry name" value="DNA-directed RNA polymerase"/>
    <property type="match status" value="1"/>
</dbReference>
<keyword evidence="7" id="KW-0496">Mitochondrion</keyword>
<feature type="compositionally biased region" description="Low complexity" evidence="11">
    <location>
        <begin position="1266"/>
        <end position="1276"/>
    </location>
</feature>
<dbReference type="GO" id="GO:0003899">
    <property type="term" value="F:DNA-directed RNA polymerase activity"/>
    <property type="evidence" value="ECO:0007669"/>
    <property type="project" value="UniProtKB-EC"/>
</dbReference>
<dbReference type="Gene3D" id="1.10.1320.10">
    <property type="entry name" value="DNA-directed RNA polymerase, N-terminal domain"/>
    <property type="match status" value="1"/>
</dbReference>
<dbReference type="InterPro" id="IPR011990">
    <property type="entry name" value="TPR-like_helical_dom_sf"/>
</dbReference>
<accession>A0A6A4HV85</accession>
<dbReference type="SUPFAM" id="SSF56672">
    <property type="entry name" value="DNA/RNA polymerases"/>
    <property type="match status" value="1"/>
</dbReference>
<dbReference type="GO" id="GO:0006390">
    <property type="term" value="P:mitochondrial transcription"/>
    <property type="evidence" value="ECO:0007669"/>
    <property type="project" value="TreeGrafter"/>
</dbReference>
<dbReference type="EMBL" id="ML769452">
    <property type="protein sequence ID" value="KAE9400847.1"/>
    <property type="molecule type" value="Genomic_DNA"/>
</dbReference>
<dbReference type="FunFam" id="1.10.287.280:FF:000001">
    <property type="entry name" value="DNA-directed RNA polymerase"/>
    <property type="match status" value="1"/>
</dbReference>
<feature type="compositionally biased region" description="Polar residues" evidence="11">
    <location>
        <begin position="28"/>
        <end position="45"/>
    </location>
</feature>
<evidence type="ECO:0000313" key="13">
    <source>
        <dbReference type="EMBL" id="KAE9400847.1"/>
    </source>
</evidence>
<dbReference type="GO" id="GO:0001018">
    <property type="term" value="F:mitochondrial promoter sequence-specific DNA binding"/>
    <property type="evidence" value="ECO:0007669"/>
    <property type="project" value="TreeGrafter"/>
</dbReference>